<sequence>MLHGSRYWRLSVAHPGSVNLDVGAPTALYACDGGMRSGTAQIPGRLRYVVPSP</sequence>
<dbReference type="RefSeq" id="XP_018251126.1">
    <property type="nucleotide sequence ID" value="XM_018401075.1"/>
</dbReference>
<dbReference type="Proteomes" id="UP000009097">
    <property type="component" value="Unassembled WGS sequence"/>
</dbReference>
<evidence type="ECO:0000313" key="2">
    <source>
        <dbReference type="Proteomes" id="UP000009097"/>
    </source>
</evidence>
<protein>
    <submittedName>
        <fullName evidence="1">Uncharacterized protein</fullName>
    </submittedName>
</protein>
<dbReference type="EMBL" id="DS231712">
    <property type="protein sequence ID" value="KNB13081.1"/>
    <property type="molecule type" value="Genomic_DNA"/>
</dbReference>
<organism evidence="1 2">
    <name type="scientific">Fusarium oxysporum f. sp. lycopersici (strain 4287 / CBS 123668 / FGSC 9935 / NRRL 34936)</name>
    <name type="common">Fusarium vascular wilt of tomato</name>
    <dbReference type="NCBI Taxonomy" id="426428"/>
    <lineage>
        <taxon>Eukaryota</taxon>
        <taxon>Fungi</taxon>
        <taxon>Dikarya</taxon>
        <taxon>Ascomycota</taxon>
        <taxon>Pezizomycotina</taxon>
        <taxon>Sordariomycetes</taxon>
        <taxon>Hypocreomycetidae</taxon>
        <taxon>Hypocreales</taxon>
        <taxon>Nectriaceae</taxon>
        <taxon>Fusarium</taxon>
        <taxon>Fusarium oxysporum species complex</taxon>
    </lineage>
</organism>
<reference evidence="1" key="2">
    <citation type="journal article" date="2010" name="Nature">
        <title>Comparative genomics reveals mobile pathogenicity chromosomes in Fusarium.</title>
        <authorList>
            <person name="Ma L.J."/>
            <person name="van der Does H.C."/>
            <person name="Borkovich K.A."/>
            <person name="Coleman J.J."/>
            <person name="Daboussi M.J."/>
            <person name="Di Pietro A."/>
            <person name="Dufresne M."/>
            <person name="Freitag M."/>
            <person name="Grabherr M."/>
            <person name="Henrissat B."/>
            <person name="Houterman P.M."/>
            <person name="Kang S."/>
            <person name="Shim W.B."/>
            <person name="Woloshuk C."/>
            <person name="Xie X."/>
            <person name="Xu J.R."/>
            <person name="Antoniw J."/>
            <person name="Baker S.E."/>
            <person name="Bluhm B.H."/>
            <person name="Breakspear A."/>
            <person name="Brown D.W."/>
            <person name="Butchko R.A."/>
            <person name="Chapman S."/>
            <person name="Coulson R."/>
            <person name="Coutinho P.M."/>
            <person name="Danchin E.G."/>
            <person name="Diener A."/>
            <person name="Gale L.R."/>
            <person name="Gardiner D.M."/>
            <person name="Goff S."/>
            <person name="Hammond-Kosack K.E."/>
            <person name="Hilburn K."/>
            <person name="Hua-Van A."/>
            <person name="Jonkers W."/>
            <person name="Kazan K."/>
            <person name="Kodira C.D."/>
            <person name="Koehrsen M."/>
            <person name="Kumar L."/>
            <person name="Lee Y.H."/>
            <person name="Li L."/>
            <person name="Manners J.M."/>
            <person name="Miranda-Saavedra D."/>
            <person name="Mukherjee M."/>
            <person name="Park G."/>
            <person name="Park J."/>
            <person name="Park S.Y."/>
            <person name="Proctor R.H."/>
            <person name="Regev A."/>
            <person name="Ruiz-Roldan M.C."/>
            <person name="Sain D."/>
            <person name="Sakthikumar S."/>
            <person name="Sykes S."/>
            <person name="Schwartz D.C."/>
            <person name="Turgeon B.G."/>
            <person name="Wapinski I."/>
            <person name="Yoder O."/>
            <person name="Young S."/>
            <person name="Zeng Q."/>
            <person name="Zhou S."/>
            <person name="Galagan J."/>
            <person name="Cuomo C.A."/>
            <person name="Kistler H.C."/>
            <person name="Rep M."/>
        </authorList>
    </citation>
    <scope>NUCLEOTIDE SEQUENCE [LARGE SCALE GENOMIC DNA]</scope>
    <source>
        <strain evidence="1">4287</strain>
    </source>
</reference>
<gene>
    <name evidence="1" type="ORF">FOXG_20765</name>
</gene>
<accession>A0A0J9VQI2</accession>
<dbReference type="GeneID" id="28961471"/>
<evidence type="ECO:0000313" key="1">
    <source>
        <dbReference type="EMBL" id="KNB13081.1"/>
    </source>
</evidence>
<reference evidence="1" key="1">
    <citation type="submission" date="2007-04" db="EMBL/GenBank/DDBJ databases">
        <authorList>
            <consortium name="The Broad Institute Genome Sequencing Platform"/>
            <person name="Birren B."/>
            <person name="Lander E."/>
            <person name="Galagan J."/>
            <person name="Nusbaum C."/>
            <person name="Devon K."/>
            <person name="Ma L.-J."/>
            <person name="Jaffe D."/>
            <person name="Butler J."/>
            <person name="Alvarez P."/>
            <person name="Gnerre S."/>
            <person name="Grabherr M."/>
            <person name="Kleber M."/>
            <person name="Mauceli E."/>
            <person name="Brockman W."/>
            <person name="MacCallum I.A."/>
            <person name="Young S."/>
            <person name="LaButti K."/>
            <person name="DeCaprio D."/>
            <person name="Crawford M."/>
            <person name="Koehrsen M."/>
            <person name="Engels R."/>
            <person name="Montgomery P."/>
            <person name="Pearson M."/>
            <person name="Howarth C."/>
            <person name="Larson L."/>
            <person name="White J."/>
            <person name="O'Leary S."/>
            <person name="Kodira C."/>
            <person name="Zeng Q."/>
            <person name="Yandava C."/>
            <person name="Alvarado L."/>
            <person name="Kistler C."/>
            <person name="Shim W.-B."/>
            <person name="Kang S."/>
            <person name="Woloshuk C."/>
        </authorList>
    </citation>
    <scope>NUCLEOTIDE SEQUENCE</scope>
    <source>
        <strain evidence="1">4287</strain>
    </source>
</reference>
<dbReference type="KEGG" id="fox:FOXG_20765"/>
<proteinExistence type="predicted"/>
<dbReference type="AlphaFoldDB" id="A0A0J9VQI2"/>
<name>A0A0J9VQI2_FUSO4</name>
<dbReference type="VEuPathDB" id="FungiDB:FOXG_20765"/>